<feature type="compositionally biased region" description="Low complexity" evidence="1">
    <location>
        <begin position="560"/>
        <end position="571"/>
    </location>
</feature>
<name>A0A543C0P3_9ACTN</name>
<feature type="compositionally biased region" description="Pro residues" evidence="1">
    <location>
        <begin position="545"/>
        <end position="559"/>
    </location>
</feature>
<evidence type="ECO:0000313" key="3">
    <source>
        <dbReference type="Proteomes" id="UP000316096"/>
    </source>
</evidence>
<accession>A0A543C0P3</accession>
<comment type="caution">
    <text evidence="2">The sequence shown here is derived from an EMBL/GenBank/DDBJ whole genome shotgun (WGS) entry which is preliminary data.</text>
</comment>
<feature type="region of interest" description="Disordered" evidence="1">
    <location>
        <begin position="533"/>
        <end position="593"/>
    </location>
</feature>
<reference evidence="2 3" key="1">
    <citation type="submission" date="2019-06" db="EMBL/GenBank/DDBJ databases">
        <title>Sequencing the genomes of 1000 actinobacteria strains.</title>
        <authorList>
            <person name="Klenk H.-P."/>
        </authorList>
    </citation>
    <scope>NUCLEOTIDE SEQUENCE [LARGE SCALE GENOMIC DNA]</scope>
    <source>
        <strain evidence="2 3">DSM 102200</strain>
    </source>
</reference>
<dbReference type="RefSeq" id="WP_141962653.1">
    <property type="nucleotide sequence ID" value="NZ_VFOZ01000002.1"/>
</dbReference>
<evidence type="ECO:0000256" key="1">
    <source>
        <dbReference type="SAM" id="MobiDB-lite"/>
    </source>
</evidence>
<dbReference type="EMBL" id="VFOZ01000002">
    <property type="protein sequence ID" value="TQL90651.1"/>
    <property type="molecule type" value="Genomic_DNA"/>
</dbReference>
<protein>
    <submittedName>
        <fullName evidence="2">Uncharacterized protein</fullName>
    </submittedName>
</protein>
<feature type="compositionally biased region" description="Pro residues" evidence="1">
    <location>
        <begin position="572"/>
        <end position="592"/>
    </location>
</feature>
<dbReference type="OrthoDB" id="7189369at2"/>
<evidence type="ECO:0000313" key="2">
    <source>
        <dbReference type="EMBL" id="TQL90651.1"/>
    </source>
</evidence>
<gene>
    <name evidence="2" type="ORF">FB559_7961</name>
</gene>
<keyword evidence="3" id="KW-1185">Reference proteome</keyword>
<proteinExistence type="predicted"/>
<sequence length="683" mass="74163">MGIPRVIGAPKLSSVGLGGVTYGLFIYENWDAIEMLWRAHTSAAVDIEKLTQMRVATGFVKKNNDPPAGLQHQLETLWTPIDAAYAKLVRHDVWDGPAARTFQDWFNRHNLVDEYKQYLVDRCEAVAGFLDQAVKQSKETRDALKHLIQFLIGYLTLLSVLAMCNAFEGLLARQQAAEVVSVVLKAGSRIVQAWKWFCDLCMRMLRLARPMFKPFVVKDVAGQPTFWKAIARLGVSQARTSSWAVGGVLWGTTGAKEVSDNWIHHEGVNPFKNSPADLVDAVAISMIGAGLNVPAAEAEWSKSLQDPAKRFLGLRRSTAWDSGVVIPVTIGAPVFYTNHWWDGKSLGQSLIATGVDLATLGPYLGGIGKVLPADEVVAARAMDKPQKYGVWHNPLTGDLVPVQVDPRQWRAADPARMAKAPDGSTVPSDSLGWRTTSQNKTVYTPRKLEVVNDPAASGYRRTESGLWVRPQAPASWTRSVNAAQGVPGVGPMVQTVKNFDGYTKVSFLDVGHTTGYRVFYPFPPNHVINMAPAQHYTPPATTSLPGPPGGSPGGLPPGHPAGQPTTPSDSPVTPPLPVTPVAPPAPPAPPAPRAYVGGWDPVRAEQPVITTRWHDGAYDSLWDIARKVYGDPRLYTHIADDPRNKALFSGNPGGIDSIDADQPIYVPAIEAGARKERDGEPGR</sequence>
<feature type="region of interest" description="Disordered" evidence="1">
    <location>
        <begin position="413"/>
        <end position="435"/>
    </location>
</feature>
<dbReference type="AlphaFoldDB" id="A0A543C0P3"/>
<dbReference type="Proteomes" id="UP000316096">
    <property type="component" value="Unassembled WGS sequence"/>
</dbReference>
<organism evidence="2 3">
    <name type="scientific">Actinoallomurus bryophytorum</name>
    <dbReference type="NCBI Taxonomy" id="1490222"/>
    <lineage>
        <taxon>Bacteria</taxon>
        <taxon>Bacillati</taxon>
        <taxon>Actinomycetota</taxon>
        <taxon>Actinomycetes</taxon>
        <taxon>Streptosporangiales</taxon>
        <taxon>Thermomonosporaceae</taxon>
        <taxon>Actinoallomurus</taxon>
    </lineage>
</organism>
<feature type="compositionally biased region" description="Polar residues" evidence="1">
    <location>
        <begin position="425"/>
        <end position="435"/>
    </location>
</feature>